<dbReference type="InterPro" id="IPR013783">
    <property type="entry name" value="Ig-like_fold"/>
</dbReference>
<evidence type="ECO:0000313" key="4">
    <source>
        <dbReference type="EMBL" id="OGC92856.1"/>
    </source>
</evidence>
<evidence type="ECO:0000256" key="2">
    <source>
        <dbReference type="SAM" id="Phobius"/>
    </source>
</evidence>
<organism evidence="4 5">
    <name type="scientific">Candidatus Amesbacteria bacterium RIFCSPHIGHO2_01_FULL_48_32b</name>
    <dbReference type="NCBI Taxonomy" id="1797253"/>
    <lineage>
        <taxon>Bacteria</taxon>
        <taxon>Candidatus Amesiibacteriota</taxon>
    </lineage>
</organism>
<dbReference type="EMBL" id="MEXH01000005">
    <property type="protein sequence ID" value="OGC92856.1"/>
    <property type="molecule type" value="Genomic_DNA"/>
</dbReference>
<keyword evidence="2" id="KW-0472">Membrane</keyword>
<evidence type="ECO:0000313" key="5">
    <source>
        <dbReference type="Proteomes" id="UP000178176"/>
    </source>
</evidence>
<proteinExistence type="predicted"/>
<dbReference type="SUPFAM" id="SSF49265">
    <property type="entry name" value="Fibronectin type III"/>
    <property type="match status" value="1"/>
</dbReference>
<evidence type="ECO:0000256" key="1">
    <source>
        <dbReference type="SAM" id="MobiDB-lite"/>
    </source>
</evidence>
<evidence type="ECO:0000259" key="3">
    <source>
        <dbReference type="PROSITE" id="PS50853"/>
    </source>
</evidence>
<reference evidence="4 5" key="1">
    <citation type="journal article" date="2016" name="Nat. Commun.">
        <title>Thousands of microbial genomes shed light on interconnected biogeochemical processes in an aquifer system.</title>
        <authorList>
            <person name="Anantharaman K."/>
            <person name="Brown C.T."/>
            <person name="Hug L.A."/>
            <person name="Sharon I."/>
            <person name="Castelle C.J."/>
            <person name="Probst A.J."/>
            <person name="Thomas B.C."/>
            <person name="Singh A."/>
            <person name="Wilkins M.J."/>
            <person name="Karaoz U."/>
            <person name="Brodie E.L."/>
            <person name="Williams K.H."/>
            <person name="Hubbard S.S."/>
            <person name="Banfield J.F."/>
        </authorList>
    </citation>
    <scope>NUCLEOTIDE SEQUENCE [LARGE SCALE GENOMIC DNA]</scope>
</reference>
<keyword evidence="2" id="KW-1133">Transmembrane helix</keyword>
<feature type="region of interest" description="Disordered" evidence="1">
    <location>
        <begin position="169"/>
        <end position="209"/>
    </location>
</feature>
<dbReference type="AlphaFoldDB" id="A0A1F4YGH5"/>
<feature type="transmembrane region" description="Helical" evidence="2">
    <location>
        <begin position="7"/>
        <end position="28"/>
    </location>
</feature>
<protein>
    <recommendedName>
        <fullName evidence="3">Fibronectin type-III domain-containing protein</fullName>
    </recommendedName>
</protein>
<sequence>MRRAFTLIELLVSMGVMLSVLSIMAFGLRDAYRRQNLYGSAERVRQAFLRAKTNVQSGRKDCQLCGANPATTPPYACGSGDVSLSGWLVELGANEIITEGICGGSVFESRTERLPAGILLYYSPVNAVLFKPLGSGTDLESGLAVAIGGSGLDIYRGFTVTSDGEVSDLADVTPVPTPTAGSATPTPTRTPTPTPGGATSTPTRTPTPTVVSNMVASQITVSSDDAEQTESSGVVDLGSSDLEFDQDGAAPQMIGLRFNNMTVPLNATITGAYVEFTVDELWGVPTSVSFFGEVSDNPTTFTTAAYNISSRPRTTARVDWNNIPAWDSTTGTAIGDKKQSPDISPIIQELVNRPGWVSGNSMVLIIDGPNAGGRRTTDVSGVTGPRLVVTYALEVPATPTPTITPTPTPYCTIGAVTTPSPLNLVVGGGTGYLRANVTVNGSIVSQVNFDAFPTPAGAFGVNTAVDTTLQYETNVIPFNSATGGLRSLATLAGGQTCFVSTPVTVTVPTATPTLIPTPTACVAPATPSGQSPVGTTACGLTSVTLSWNPVAGAEYYPLRVDDLSNPWTGTCATVNPGDVCDSYGVTGTSYNLSVVPGRSYQWWVHAGNSCGWSGYTQVTFDVPVCPTPTVTPTTVPATPTPTTGATRIKDATFEGGSSTGTYGLETDTYNNTVISTNSPIKNSWSVYIPEGYVNSNLTQTFTADELFVSFYLYLPSQIPATGDFVAIYNGATRVGVIQIVRSGTSQKLKLLNNTTAVGSNSTSLASLTVYRVGLHQKRGTGSNGVLEAYFATGDAAFTTPFALSATQTFTTGATKFVIGSMGVVMSVQIDNVRIDSGSMPPSGDLPRPLLLATLWRWIEL</sequence>
<feature type="compositionally biased region" description="Low complexity" evidence="1">
    <location>
        <begin position="195"/>
        <end position="209"/>
    </location>
</feature>
<dbReference type="Proteomes" id="UP000178176">
    <property type="component" value="Unassembled WGS sequence"/>
</dbReference>
<feature type="compositionally biased region" description="Low complexity" evidence="1">
    <location>
        <begin position="178"/>
        <end position="187"/>
    </location>
</feature>
<dbReference type="InterPro" id="IPR036116">
    <property type="entry name" value="FN3_sf"/>
</dbReference>
<comment type="caution">
    <text evidence="4">The sequence shown here is derived from an EMBL/GenBank/DDBJ whole genome shotgun (WGS) entry which is preliminary data.</text>
</comment>
<gene>
    <name evidence="4" type="ORF">A2876_01625</name>
</gene>
<dbReference type="InterPro" id="IPR003961">
    <property type="entry name" value="FN3_dom"/>
</dbReference>
<dbReference type="Gene3D" id="2.60.40.10">
    <property type="entry name" value="Immunoglobulins"/>
    <property type="match status" value="1"/>
</dbReference>
<dbReference type="PROSITE" id="PS50853">
    <property type="entry name" value="FN3"/>
    <property type="match status" value="1"/>
</dbReference>
<accession>A0A1F4YGH5</accession>
<keyword evidence="2" id="KW-0812">Transmembrane</keyword>
<name>A0A1F4YGH5_9BACT</name>
<feature type="domain" description="Fibronectin type-III" evidence="3">
    <location>
        <begin position="523"/>
        <end position="627"/>
    </location>
</feature>